<feature type="compositionally biased region" description="Pro residues" evidence="1">
    <location>
        <begin position="90"/>
        <end position="102"/>
    </location>
</feature>
<protein>
    <submittedName>
        <fullName evidence="2">MarR family transcriptional regulator</fullName>
    </submittedName>
</protein>
<reference evidence="2" key="1">
    <citation type="submission" date="2022-11" db="EMBL/GenBank/DDBJ databases">
        <authorList>
            <person name="Somphong A."/>
            <person name="Phongsopitanun W."/>
        </authorList>
    </citation>
    <scope>NUCLEOTIDE SEQUENCE</scope>
    <source>
        <strain evidence="2">Pm04-4</strain>
    </source>
</reference>
<comment type="caution">
    <text evidence="2">The sequence shown here is derived from an EMBL/GenBank/DDBJ whole genome shotgun (WGS) entry which is preliminary data.</text>
</comment>
<sequence length="276" mass="28374">MTITGNHPDTAEPAHTAFRVLAALADLHEATAATIAATCGIAYSTVTPKLRAWQESGHAERFRSNDNQTLWQLTAAGRAATSRPTDATPAIPPDPDGPPTPDTPDDLVRGRKTPEPPAGAEPSETPGPDNPNPGPDADSARRPAVPVDTPEANTSIDATTQTPAPSPNESPGNADEGNAGHDGNHPAAEPEDFAVPQRRSSGSLRDAILTALRDHPGRGLKVAELCRLIDAANRDTGAKKASAGAVSNAAHKLVAIGSAALMAEKPATFSHLPADG</sequence>
<evidence type="ECO:0000313" key="2">
    <source>
        <dbReference type="EMBL" id="MCY1141523.1"/>
    </source>
</evidence>
<dbReference type="SUPFAM" id="SSF46785">
    <property type="entry name" value="Winged helix' DNA-binding domain"/>
    <property type="match status" value="1"/>
</dbReference>
<organism evidence="2 3">
    <name type="scientific">Paractinoplanes pyxinae</name>
    <dbReference type="NCBI Taxonomy" id="2997416"/>
    <lineage>
        <taxon>Bacteria</taxon>
        <taxon>Bacillati</taxon>
        <taxon>Actinomycetota</taxon>
        <taxon>Actinomycetes</taxon>
        <taxon>Micromonosporales</taxon>
        <taxon>Micromonosporaceae</taxon>
        <taxon>Paractinoplanes</taxon>
    </lineage>
</organism>
<accession>A0ABT4B7D9</accession>
<dbReference type="InterPro" id="IPR036388">
    <property type="entry name" value="WH-like_DNA-bd_sf"/>
</dbReference>
<dbReference type="Gene3D" id="1.10.10.10">
    <property type="entry name" value="Winged helix-like DNA-binding domain superfamily/Winged helix DNA-binding domain"/>
    <property type="match status" value="1"/>
</dbReference>
<dbReference type="EMBL" id="JAPNTZ010000009">
    <property type="protein sequence ID" value="MCY1141523.1"/>
    <property type="molecule type" value="Genomic_DNA"/>
</dbReference>
<proteinExistence type="predicted"/>
<gene>
    <name evidence="2" type="ORF">OWR29_26295</name>
</gene>
<dbReference type="InterPro" id="IPR036390">
    <property type="entry name" value="WH_DNA-bd_sf"/>
</dbReference>
<feature type="region of interest" description="Disordered" evidence="1">
    <location>
        <begin position="77"/>
        <end position="201"/>
    </location>
</feature>
<evidence type="ECO:0000313" key="3">
    <source>
        <dbReference type="Proteomes" id="UP001151002"/>
    </source>
</evidence>
<dbReference type="Proteomes" id="UP001151002">
    <property type="component" value="Unassembled WGS sequence"/>
</dbReference>
<name>A0ABT4B7D9_9ACTN</name>
<dbReference type="RefSeq" id="WP_267565905.1">
    <property type="nucleotide sequence ID" value="NZ_JAPNTZ010000009.1"/>
</dbReference>
<feature type="compositionally biased region" description="Polar residues" evidence="1">
    <location>
        <begin position="151"/>
        <end position="171"/>
    </location>
</feature>
<keyword evidence="3" id="KW-1185">Reference proteome</keyword>
<evidence type="ECO:0000256" key="1">
    <source>
        <dbReference type="SAM" id="MobiDB-lite"/>
    </source>
</evidence>